<evidence type="ECO:0000256" key="1">
    <source>
        <dbReference type="SAM" id="MobiDB-lite"/>
    </source>
</evidence>
<feature type="region of interest" description="Disordered" evidence="1">
    <location>
        <begin position="47"/>
        <end position="86"/>
    </location>
</feature>
<organism evidence="2 3">
    <name type="scientific">Symbiodinium natans</name>
    <dbReference type="NCBI Taxonomy" id="878477"/>
    <lineage>
        <taxon>Eukaryota</taxon>
        <taxon>Sar</taxon>
        <taxon>Alveolata</taxon>
        <taxon>Dinophyceae</taxon>
        <taxon>Suessiales</taxon>
        <taxon>Symbiodiniaceae</taxon>
        <taxon>Symbiodinium</taxon>
    </lineage>
</organism>
<dbReference type="AlphaFoldDB" id="A0A812TS92"/>
<reference evidence="2" key="1">
    <citation type="submission" date="2021-02" db="EMBL/GenBank/DDBJ databases">
        <authorList>
            <person name="Dougan E. K."/>
            <person name="Rhodes N."/>
            <person name="Thang M."/>
            <person name="Chan C."/>
        </authorList>
    </citation>
    <scope>NUCLEOTIDE SEQUENCE</scope>
</reference>
<gene>
    <name evidence="2" type="ORF">SNAT2548_LOCUS30262</name>
</gene>
<feature type="compositionally biased region" description="Low complexity" evidence="1">
    <location>
        <begin position="148"/>
        <end position="164"/>
    </location>
</feature>
<proteinExistence type="predicted"/>
<accession>A0A812TS92</accession>
<sequence length="182" mass="19354">MAVALRNARFVGPHLGAIQVLLRHGSSATSLLEEAAQRRSALVAGFVPPKRPSQEPQAQGPRLRFGRGPLGSAARAAAQRREEEEAEAALSIQRSIGKSPMGLYPVYDIPRQVALEFTGVKVLQPASLQHALAEASRSVKWSASGDGAALLEGGGAEQIEAGNEPAEEGEEEEWVEEEEPAE</sequence>
<evidence type="ECO:0000313" key="2">
    <source>
        <dbReference type="EMBL" id="CAE7539727.1"/>
    </source>
</evidence>
<name>A0A812TS92_9DINO</name>
<protein>
    <submittedName>
        <fullName evidence="2">Uncharacterized protein</fullName>
    </submittedName>
</protein>
<evidence type="ECO:0000313" key="3">
    <source>
        <dbReference type="Proteomes" id="UP000604046"/>
    </source>
</evidence>
<feature type="compositionally biased region" description="Low complexity" evidence="1">
    <location>
        <begin position="60"/>
        <end position="77"/>
    </location>
</feature>
<dbReference type="EMBL" id="CAJNDS010002598">
    <property type="protein sequence ID" value="CAE7539727.1"/>
    <property type="molecule type" value="Genomic_DNA"/>
</dbReference>
<comment type="caution">
    <text evidence="2">The sequence shown here is derived from an EMBL/GenBank/DDBJ whole genome shotgun (WGS) entry which is preliminary data.</text>
</comment>
<dbReference type="OrthoDB" id="10548905at2759"/>
<feature type="compositionally biased region" description="Acidic residues" evidence="1">
    <location>
        <begin position="165"/>
        <end position="182"/>
    </location>
</feature>
<keyword evidence="3" id="KW-1185">Reference proteome</keyword>
<dbReference type="Proteomes" id="UP000604046">
    <property type="component" value="Unassembled WGS sequence"/>
</dbReference>
<feature type="region of interest" description="Disordered" evidence="1">
    <location>
        <begin position="148"/>
        <end position="182"/>
    </location>
</feature>